<dbReference type="SUPFAM" id="SSF52087">
    <property type="entry name" value="CRAL/TRIO domain"/>
    <property type="match status" value="1"/>
</dbReference>
<name>A0A9W7CH18_9STRA</name>
<evidence type="ECO:0000259" key="1">
    <source>
        <dbReference type="PROSITE" id="PS50191"/>
    </source>
</evidence>
<dbReference type="InterPro" id="IPR036273">
    <property type="entry name" value="CRAL/TRIO_N_dom_sf"/>
</dbReference>
<sequence>MTLFRLLSPILAPSNLYTNLKLLILLSPPIIFIHVLPPLPLTSYDSLLLLSTILITLTLPSSALFSIESGKTNAHNAHNENADNATILEKIKRSTFLKVIGSDPIPLRYIKGCDNDRREAKRRWEATKRWRKDENISTILTNPHPLFPIIKQHYPHFYSGRSKTDSIIYFEICGKISVPSLKKHNISVSDLVWHYIYMTEYCFNNITDDDNKRTCTVFDVEGVRPGDLSGIVLEFLKKTSSIMQDHYPERSEIILVINSPNWFYIIWNVVKQFINSNTLKKVRILSKRGSLEGMKEFIDVGEIPVEYGGEKGKDKGCRFWSEEEVGFREWVRERTGEVITEPGERGWGT</sequence>
<dbReference type="InterPro" id="IPR001251">
    <property type="entry name" value="CRAL-TRIO_dom"/>
</dbReference>
<dbReference type="PANTHER" id="PTHR45657:SF61">
    <property type="entry name" value="CRAL-TRIO DOMAIN-CONTAINING PROTEIN"/>
    <property type="match status" value="1"/>
</dbReference>
<comment type="caution">
    <text evidence="2">The sequence shown here is derived from an EMBL/GenBank/DDBJ whole genome shotgun (WGS) entry which is preliminary data.</text>
</comment>
<evidence type="ECO:0000313" key="3">
    <source>
        <dbReference type="Proteomes" id="UP001165160"/>
    </source>
</evidence>
<dbReference type="Pfam" id="PF00650">
    <property type="entry name" value="CRAL_TRIO"/>
    <property type="match status" value="1"/>
</dbReference>
<dbReference type="CDD" id="cd00170">
    <property type="entry name" value="SEC14"/>
    <property type="match status" value="1"/>
</dbReference>
<dbReference type="Proteomes" id="UP001165160">
    <property type="component" value="Unassembled WGS sequence"/>
</dbReference>
<dbReference type="SUPFAM" id="SSF46938">
    <property type="entry name" value="CRAL/TRIO N-terminal domain"/>
    <property type="match status" value="1"/>
</dbReference>
<dbReference type="Gene3D" id="3.40.525.10">
    <property type="entry name" value="CRAL-TRIO lipid binding domain"/>
    <property type="match status" value="1"/>
</dbReference>
<dbReference type="SMART" id="SM00516">
    <property type="entry name" value="SEC14"/>
    <property type="match status" value="1"/>
</dbReference>
<dbReference type="InterPro" id="IPR036865">
    <property type="entry name" value="CRAL-TRIO_dom_sf"/>
</dbReference>
<evidence type="ECO:0000313" key="2">
    <source>
        <dbReference type="EMBL" id="GMI05961.1"/>
    </source>
</evidence>
<dbReference type="PANTHER" id="PTHR45657">
    <property type="entry name" value="CRAL-TRIO DOMAIN-CONTAINING PROTEIN YKL091C-RELATED"/>
    <property type="match status" value="1"/>
</dbReference>
<organism evidence="2 3">
    <name type="scientific">Triparma verrucosa</name>
    <dbReference type="NCBI Taxonomy" id="1606542"/>
    <lineage>
        <taxon>Eukaryota</taxon>
        <taxon>Sar</taxon>
        <taxon>Stramenopiles</taxon>
        <taxon>Ochrophyta</taxon>
        <taxon>Bolidophyceae</taxon>
        <taxon>Parmales</taxon>
        <taxon>Triparmaceae</taxon>
        <taxon>Triparma</taxon>
    </lineage>
</organism>
<accession>A0A9W7CH18</accession>
<proteinExistence type="predicted"/>
<keyword evidence="3" id="KW-1185">Reference proteome</keyword>
<gene>
    <name evidence="2" type="ORF">TrVE_jg12766</name>
</gene>
<dbReference type="PROSITE" id="PS50191">
    <property type="entry name" value="CRAL_TRIO"/>
    <property type="match status" value="1"/>
</dbReference>
<protein>
    <recommendedName>
        <fullName evidence="1">CRAL-TRIO domain-containing protein</fullName>
    </recommendedName>
</protein>
<feature type="domain" description="CRAL-TRIO" evidence="1">
    <location>
        <begin position="146"/>
        <end position="315"/>
    </location>
</feature>
<dbReference type="EMBL" id="BRXX01000340">
    <property type="protein sequence ID" value="GMI05961.1"/>
    <property type="molecule type" value="Genomic_DNA"/>
</dbReference>
<dbReference type="InterPro" id="IPR051026">
    <property type="entry name" value="PI/PC_transfer"/>
</dbReference>
<reference evidence="3" key="1">
    <citation type="journal article" date="2023" name="Commun. Biol.">
        <title>Genome analysis of Parmales, the sister group of diatoms, reveals the evolutionary specialization of diatoms from phago-mixotrophs to photoautotrophs.</title>
        <authorList>
            <person name="Ban H."/>
            <person name="Sato S."/>
            <person name="Yoshikawa S."/>
            <person name="Yamada K."/>
            <person name="Nakamura Y."/>
            <person name="Ichinomiya M."/>
            <person name="Sato N."/>
            <person name="Blanc-Mathieu R."/>
            <person name="Endo H."/>
            <person name="Kuwata A."/>
            <person name="Ogata H."/>
        </authorList>
    </citation>
    <scope>NUCLEOTIDE SEQUENCE [LARGE SCALE GENOMIC DNA]</scope>
    <source>
        <strain evidence="3">NIES 3699</strain>
    </source>
</reference>
<dbReference type="AlphaFoldDB" id="A0A9W7CH18"/>